<evidence type="ECO:0000313" key="8">
    <source>
        <dbReference type="Proteomes" id="UP000539473"/>
    </source>
</evidence>
<dbReference type="Pfam" id="PF07678">
    <property type="entry name" value="TED_complement"/>
    <property type="match status" value="1"/>
</dbReference>
<name>A0A7W8KE96_9DEIO</name>
<dbReference type="Pfam" id="PF07703">
    <property type="entry name" value="A2M_BRD"/>
    <property type="match status" value="1"/>
</dbReference>
<dbReference type="InterPro" id="IPR047565">
    <property type="entry name" value="Alpha-macroglob_thiol-ester_cl"/>
</dbReference>
<evidence type="ECO:0008006" key="10">
    <source>
        <dbReference type="Google" id="ProtNLM"/>
    </source>
</evidence>
<evidence type="ECO:0000256" key="2">
    <source>
        <dbReference type="SAM" id="MobiDB-lite"/>
    </source>
</evidence>
<evidence type="ECO:0000313" key="9">
    <source>
        <dbReference type="Proteomes" id="UP000619376"/>
    </source>
</evidence>
<dbReference type="EMBL" id="JACHFK010000001">
    <property type="protein sequence ID" value="MBB5374939.1"/>
    <property type="molecule type" value="Genomic_DNA"/>
</dbReference>
<dbReference type="Pfam" id="PF01835">
    <property type="entry name" value="MG2"/>
    <property type="match status" value="1"/>
</dbReference>
<organism evidence="7 8">
    <name type="scientific">Deinococcus metalli</name>
    <dbReference type="NCBI Taxonomy" id="1141878"/>
    <lineage>
        <taxon>Bacteria</taxon>
        <taxon>Thermotogati</taxon>
        <taxon>Deinococcota</taxon>
        <taxon>Deinococci</taxon>
        <taxon>Deinococcales</taxon>
        <taxon>Deinococcaceae</taxon>
        <taxon>Deinococcus</taxon>
    </lineage>
</organism>
<feature type="chain" id="PRO_5030863226" description="Alpha-2-macroglobulin" evidence="3">
    <location>
        <begin position="28"/>
        <end position="1466"/>
    </location>
</feature>
<reference evidence="9" key="2">
    <citation type="journal article" date="2019" name="Int. J. Syst. Evol. Microbiol.">
        <title>The Global Catalogue of Microorganisms (GCM) 10K type strain sequencing project: providing services to taxonomists for standard genome sequencing and annotation.</title>
        <authorList>
            <consortium name="The Broad Institute Genomics Platform"/>
            <consortium name="The Broad Institute Genome Sequencing Center for Infectious Disease"/>
            <person name="Wu L."/>
            <person name="Ma J."/>
        </authorList>
    </citation>
    <scope>NUCLEOTIDE SEQUENCE [LARGE SCALE GENOMIC DNA]</scope>
    <source>
        <strain evidence="9">CGMCC 1.18437</strain>
    </source>
</reference>
<protein>
    <recommendedName>
        <fullName evidence="10">Alpha-2-macroglobulin</fullName>
    </recommendedName>
</protein>
<dbReference type="PANTHER" id="PTHR40094">
    <property type="entry name" value="ALPHA-2-MACROGLOBULIN HOMOLOG"/>
    <property type="match status" value="1"/>
</dbReference>
<dbReference type="InterPro" id="IPR011625">
    <property type="entry name" value="A2M_N_BRD"/>
</dbReference>
<feature type="compositionally biased region" description="Low complexity" evidence="2">
    <location>
        <begin position="731"/>
        <end position="744"/>
    </location>
</feature>
<dbReference type="Gene3D" id="2.20.130.20">
    <property type="match status" value="1"/>
</dbReference>
<dbReference type="RefSeq" id="WP_184109194.1">
    <property type="nucleotide sequence ID" value="NZ_BNAJ01000001.1"/>
</dbReference>
<dbReference type="Proteomes" id="UP000619376">
    <property type="component" value="Unassembled WGS sequence"/>
</dbReference>
<dbReference type="InterPro" id="IPR002890">
    <property type="entry name" value="MG2"/>
</dbReference>
<dbReference type="Pfam" id="PF17973">
    <property type="entry name" value="bMG10"/>
    <property type="match status" value="1"/>
</dbReference>
<evidence type="ECO:0000256" key="3">
    <source>
        <dbReference type="SAM" id="SignalP"/>
    </source>
</evidence>
<dbReference type="InterPro" id="IPR051802">
    <property type="entry name" value="YfhM-like"/>
</dbReference>
<reference evidence="7 8" key="3">
    <citation type="submission" date="2020-08" db="EMBL/GenBank/DDBJ databases">
        <title>Genomic Encyclopedia of Type Strains, Phase IV (KMG-IV): sequencing the most valuable type-strain genomes for metagenomic binning, comparative biology and taxonomic classification.</title>
        <authorList>
            <person name="Goeker M."/>
        </authorList>
    </citation>
    <scope>NUCLEOTIDE SEQUENCE [LARGE SCALE GENOMIC DNA]</scope>
    <source>
        <strain evidence="7 8">DSM 27521</strain>
    </source>
</reference>
<dbReference type="PANTHER" id="PTHR40094:SF1">
    <property type="entry name" value="UBIQUITIN DOMAIN-CONTAINING PROTEIN"/>
    <property type="match status" value="1"/>
</dbReference>
<feature type="domain" description="Alpha-2-macroglobulin bait region" evidence="4">
    <location>
        <begin position="555"/>
        <end position="694"/>
    </location>
</feature>
<dbReference type="Gene3D" id="1.50.10.20">
    <property type="match status" value="1"/>
</dbReference>
<feature type="domain" description="Alpha-2-macroglobulin" evidence="5">
    <location>
        <begin position="768"/>
        <end position="858"/>
    </location>
</feature>
<feature type="region of interest" description="Disordered" evidence="2">
    <location>
        <begin position="731"/>
        <end position="760"/>
    </location>
</feature>
<dbReference type="InterPro" id="IPR008930">
    <property type="entry name" value="Terpenoid_cyclase/PrenylTrfase"/>
</dbReference>
<dbReference type="SMART" id="SM01359">
    <property type="entry name" value="A2M_N_2"/>
    <property type="match status" value="1"/>
</dbReference>
<dbReference type="SMART" id="SM01419">
    <property type="entry name" value="Thiol-ester_cl"/>
    <property type="match status" value="1"/>
</dbReference>
<evidence type="ECO:0000313" key="7">
    <source>
        <dbReference type="EMBL" id="MBB5374939.1"/>
    </source>
</evidence>
<dbReference type="Proteomes" id="UP000539473">
    <property type="component" value="Unassembled WGS sequence"/>
</dbReference>
<dbReference type="Gene3D" id="2.60.40.1930">
    <property type="match status" value="1"/>
</dbReference>
<dbReference type="SUPFAM" id="SSF48239">
    <property type="entry name" value="Terpenoid cyclases/Protein prenyltransferases"/>
    <property type="match status" value="1"/>
</dbReference>
<evidence type="ECO:0000259" key="5">
    <source>
        <dbReference type="SMART" id="SM01360"/>
    </source>
</evidence>
<dbReference type="SMART" id="SM01360">
    <property type="entry name" value="A2M"/>
    <property type="match status" value="1"/>
</dbReference>
<dbReference type="GO" id="GO:0005615">
    <property type="term" value="C:extracellular space"/>
    <property type="evidence" value="ECO:0007669"/>
    <property type="project" value="InterPro"/>
</dbReference>
<evidence type="ECO:0000313" key="6">
    <source>
        <dbReference type="EMBL" id="GHF32584.1"/>
    </source>
</evidence>
<reference evidence="6" key="4">
    <citation type="submission" date="2024-05" db="EMBL/GenBank/DDBJ databases">
        <authorList>
            <person name="Sun Q."/>
            <person name="Zhou Y."/>
        </authorList>
    </citation>
    <scope>NUCLEOTIDE SEQUENCE</scope>
    <source>
        <strain evidence="6">CGMCC 1.18437</strain>
    </source>
</reference>
<dbReference type="InterPro" id="IPR001599">
    <property type="entry name" value="Macroglobln_a2"/>
</dbReference>
<reference evidence="6" key="1">
    <citation type="journal article" date="2014" name="Int. J. Syst. Evol. Microbiol.">
        <title>Complete genome of a new Firmicutes species belonging to the dominant human colonic microbiota ('Ruminococcus bicirculans') reveals two chromosomes and a selective capacity to utilize plant glucans.</title>
        <authorList>
            <consortium name="NISC Comparative Sequencing Program"/>
            <person name="Wegmann U."/>
            <person name="Louis P."/>
            <person name="Goesmann A."/>
            <person name="Henrissat B."/>
            <person name="Duncan S.H."/>
            <person name="Flint H.J."/>
        </authorList>
    </citation>
    <scope>NUCLEOTIDE SEQUENCE</scope>
    <source>
        <strain evidence="6">CGMCC 1.18437</strain>
    </source>
</reference>
<dbReference type="InterPro" id="IPR041246">
    <property type="entry name" value="Bact_MG10"/>
</dbReference>
<feature type="signal peptide" evidence="3">
    <location>
        <begin position="1"/>
        <end position="27"/>
    </location>
</feature>
<dbReference type="GO" id="GO:0004866">
    <property type="term" value="F:endopeptidase inhibitor activity"/>
    <property type="evidence" value="ECO:0007669"/>
    <property type="project" value="InterPro"/>
</dbReference>
<comment type="caution">
    <text evidence="7">The sequence shown here is derived from an EMBL/GenBank/DDBJ whole genome shotgun (WGS) entry which is preliminary data.</text>
</comment>
<evidence type="ECO:0000259" key="4">
    <source>
        <dbReference type="SMART" id="SM01359"/>
    </source>
</evidence>
<gene>
    <name evidence="6" type="ORF">GCM10017781_06600</name>
    <name evidence="7" type="ORF">HNQ07_000383</name>
</gene>
<keyword evidence="9" id="KW-1185">Reference proteome</keyword>
<accession>A0A7W8KE96</accession>
<dbReference type="InterPro" id="IPR011626">
    <property type="entry name" value="Alpha-macroglobulin_TED"/>
</dbReference>
<comment type="similarity">
    <text evidence="1">Belongs to the protease inhibitor I39 (alpha-2-macroglobulin) family. Bacterial alpha-2-macroglobulin subfamily.</text>
</comment>
<dbReference type="CDD" id="cd02891">
    <property type="entry name" value="A2M_like"/>
    <property type="match status" value="1"/>
</dbReference>
<sequence length="1466" mass="157209">MKRSRIPSSWLTGTLLAALLLADVAPAQDISIYGGRFSAAEALNVEAYGPTGTVFTLERVLDPAGLFAASEDPHSPTLPAGAHTERVGTAQLTRSDTLNFGRVPSGVYLVRAGRVSRIVIVTTLGLVVKRDRATTLVYAADKESGQTRPAKVWALGHGTGTADAHGLLKWTGTLGEDQVFLARFGNDWAVSGSSWNEYAAPTVRGYVYTDRPVYRPGQHVEFKGVLRRAGDLTPLANTAVSVRVLDGNDEEVFRTTLTSGAAGTVHAGFDLSAGARVGGYRFEVTAGRDDPDATSVGGSFQVEAYQKPEYQVTVTPDRTSAVQGDKVSVRISAKYLFGGSVSGARVNYNVTRAPYYPPGFDTDALPPDAQGSDYGSDLVAQEETRLDSSGQLVLELPLERDADGQPVSYRVEAEVEDETRRTVSGQARVIAYPAALNVQAETDGYVYAPGDRVAVTLDTRDLQDQGRAAPVTLDLVRQDYQYSRGKWTFKEERVARQTVSTGAGGQGRATLRAPRSGGYVLRSTVRDARGRTSTSENWLWITRPGDDWGWNYREISLTLNHRTYKPGDTATVLVGNPTPGAPVLVSVEGQRLRQWAVLRGAGATLTYTFTVTADMTPNAFVAAASLGGGNVHMAEKKLRVPRLGADLSVRVTPDKARYGPGETGKLKVQVTNAQGQGVAADVALGVVDQAIYLVEPDTSPSMLQVFDAPRDNAVGTQSSVDFYFEQSGPQAARPAAPMTEAAFAQSKESARADASPQEVTPRQDFRDTLLWVPDLVTDAQGRATVDVTYPDNLTTWITTARAQTTAPRFGQTTASSLVTKDVIARLSVPPFLVRGDQVTVSGVVNNTLGTAQDGRATLSVTGLKGVSGNALTAQGTAFHVDASGRSRVDSVVRAGQPGTATLTFTARTPGGSDALKLPVPVKARGYDEIRTLTGSAGTAVTFTVPQGAAPSTVGLTLNLTPSLLSAVAPALEYLVGYPYGCTEQTMSRFLPALLARQTLGAGVLPQGGQNLKAITEAGLARLADFQHEDGGWNFWKNDDSTLEMTAYVAGGLMRARRVGAAVNNTVLDNGLKYLSAHVADPDERQADRATAYRVLADAGRVNVTQLSAFARRKELTPYSLAQLSLALNRSGQTQAALDTLSRLKATRQGTVRGGLIYWGSGRPADDWWAYWDDNRIQVTAVALEALARLEPGSPLIPGVSQWLLHNRRGPRWVSTQDTTSVLIAALSLPRTKAPAASSVDVRLDGRTVGTVSLGGQTGATLDVPAARLTPGAHTLSLKGAPAGLTYAGQLRYSREPAALNAITTRGITLGRTYERLTPRWDAKNSRYTYARTPLLRGGQLQPITVGDLILVTLSVRPDQTARYLLVSDPIPAGMKALDERSLSISGLKERDEYDWENWDYWYAGRDLLDDRVDLYADYLDGRQTMTYVLRAQTPGTFTALPSHAFLMYDPGVEGYGPAATITVRDR</sequence>
<dbReference type="EMBL" id="BNAJ01000001">
    <property type="protein sequence ID" value="GHF32584.1"/>
    <property type="molecule type" value="Genomic_DNA"/>
</dbReference>
<evidence type="ECO:0000256" key="1">
    <source>
        <dbReference type="ARBA" id="ARBA00010556"/>
    </source>
</evidence>
<dbReference type="Pfam" id="PF00207">
    <property type="entry name" value="A2M"/>
    <property type="match status" value="1"/>
</dbReference>
<keyword evidence="3" id="KW-0732">Signal</keyword>
<proteinExistence type="inferred from homology"/>